<evidence type="ECO:0000313" key="2">
    <source>
        <dbReference type="Proteomes" id="UP000823615"/>
    </source>
</evidence>
<dbReference type="AlphaFoldDB" id="A0A9D9DZW6"/>
<reference evidence="1" key="1">
    <citation type="submission" date="2020-10" db="EMBL/GenBank/DDBJ databases">
        <authorList>
            <person name="Gilroy R."/>
        </authorList>
    </citation>
    <scope>NUCLEOTIDE SEQUENCE</scope>
    <source>
        <strain evidence="1">7293</strain>
    </source>
</reference>
<accession>A0A9D9DZW6</accession>
<name>A0A9D9DZW6_9SPIO</name>
<dbReference type="Pfam" id="PF03692">
    <property type="entry name" value="CxxCxxCC"/>
    <property type="match status" value="1"/>
</dbReference>
<dbReference type="Proteomes" id="UP000823615">
    <property type="component" value="Unassembled WGS sequence"/>
</dbReference>
<evidence type="ECO:0000313" key="1">
    <source>
        <dbReference type="EMBL" id="MBO8436122.1"/>
    </source>
</evidence>
<reference evidence="1" key="2">
    <citation type="journal article" date="2021" name="PeerJ">
        <title>Extensive microbial diversity within the chicken gut microbiome revealed by metagenomics and culture.</title>
        <authorList>
            <person name="Gilroy R."/>
            <person name="Ravi A."/>
            <person name="Getino M."/>
            <person name="Pursley I."/>
            <person name="Horton D.L."/>
            <person name="Alikhan N.F."/>
            <person name="Baker D."/>
            <person name="Gharbi K."/>
            <person name="Hall N."/>
            <person name="Watson M."/>
            <person name="Adriaenssens E.M."/>
            <person name="Foster-Nyarko E."/>
            <person name="Jarju S."/>
            <person name="Secka A."/>
            <person name="Antonio M."/>
            <person name="Oren A."/>
            <person name="Chaudhuri R.R."/>
            <person name="La Ragione R."/>
            <person name="Hildebrand F."/>
            <person name="Pallen M.J."/>
        </authorList>
    </citation>
    <scope>NUCLEOTIDE SEQUENCE</scope>
    <source>
        <strain evidence="1">7293</strain>
    </source>
</reference>
<sequence length="208" mass="23001">MNYIDTAIDFLNGTEAGKAAEAIRDFYASIQPELDCFMEDVGVACPSACGECCAHFIPDVTSSEALLIAITILFGEHKSQLQYRLKAVNPTRISCPFYDAGNNHHCMIYKERPLVCRLFNSCLSSGKNGEAEFRNCRFNKDAQPVSIDKIATFRSYKPMSDYGVMLENLEGNSVETELLPQAIEEAINKIGNILSCRFADSSSVNLAE</sequence>
<protein>
    <submittedName>
        <fullName evidence="1">YkgJ family cysteine cluster protein</fullName>
    </submittedName>
</protein>
<proteinExistence type="predicted"/>
<organism evidence="1 2">
    <name type="scientific">Candidatus Ornithospirochaeta stercoripullorum</name>
    <dbReference type="NCBI Taxonomy" id="2840899"/>
    <lineage>
        <taxon>Bacteria</taxon>
        <taxon>Pseudomonadati</taxon>
        <taxon>Spirochaetota</taxon>
        <taxon>Spirochaetia</taxon>
        <taxon>Spirochaetales</taxon>
        <taxon>Spirochaetaceae</taxon>
        <taxon>Spirochaetaceae incertae sedis</taxon>
        <taxon>Candidatus Ornithospirochaeta</taxon>
    </lineage>
</organism>
<comment type="caution">
    <text evidence="1">The sequence shown here is derived from an EMBL/GenBank/DDBJ whole genome shotgun (WGS) entry which is preliminary data.</text>
</comment>
<dbReference type="InterPro" id="IPR005358">
    <property type="entry name" value="Puta_zinc/iron-chelating_dom"/>
</dbReference>
<dbReference type="EMBL" id="JADIMT010000052">
    <property type="protein sequence ID" value="MBO8436122.1"/>
    <property type="molecule type" value="Genomic_DNA"/>
</dbReference>
<gene>
    <name evidence="1" type="ORF">IAA97_04005</name>
</gene>